<keyword evidence="1" id="KW-0675">Receptor</keyword>
<accession>A0ACB8FU03</accession>
<protein>
    <submittedName>
        <fullName evidence="1">Growth factor receptor-bound protein 10</fullName>
    </submittedName>
</protein>
<gene>
    <name evidence="1" type="primary">GRB10_2</name>
    <name evidence="1" type="ORF">K3G42_004625</name>
</gene>
<name>A0ACB8FU03_9SAUR</name>
<organism evidence="1 2">
    <name type="scientific">Sphaerodactylus townsendi</name>
    <dbReference type="NCBI Taxonomy" id="933632"/>
    <lineage>
        <taxon>Eukaryota</taxon>
        <taxon>Metazoa</taxon>
        <taxon>Chordata</taxon>
        <taxon>Craniata</taxon>
        <taxon>Vertebrata</taxon>
        <taxon>Euteleostomi</taxon>
        <taxon>Lepidosauria</taxon>
        <taxon>Squamata</taxon>
        <taxon>Bifurcata</taxon>
        <taxon>Gekkota</taxon>
        <taxon>Sphaerodactylidae</taxon>
        <taxon>Sphaerodactylus</taxon>
    </lineage>
</organism>
<reference evidence="1" key="1">
    <citation type="submission" date="2021-08" db="EMBL/GenBank/DDBJ databases">
        <title>The first chromosome-level gecko genome reveals the dynamic sex chromosomes of Neotropical dwarf geckos (Sphaerodactylidae: Sphaerodactylus).</title>
        <authorList>
            <person name="Pinto B.J."/>
            <person name="Keating S.E."/>
            <person name="Gamble T."/>
        </authorList>
    </citation>
    <scope>NUCLEOTIDE SEQUENCE</scope>
    <source>
        <strain evidence="1">TG3544</strain>
    </source>
</reference>
<proteinExistence type="predicted"/>
<dbReference type="Proteomes" id="UP000827872">
    <property type="component" value="Linkage Group LG11"/>
</dbReference>
<keyword evidence="2" id="KW-1185">Reference proteome</keyword>
<evidence type="ECO:0000313" key="2">
    <source>
        <dbReference type="Proteomes" id="UP000827872"/>
    </source>
</evidence>
<sequence length="157" mass="18025">MGSESKFLFRKNYAKYEFFKNPVNFFPEQMVAWGQQSNGCIPQSQLLQNFLNSSSCPEIQGFLHVKELGRKSWKKLYVCLRRSGLYCSTKGTSKEPRHLQLLADLEDSNIFSLIAGKKMYSAPTDYGFCIKFCGGPPVQKILGNRFEKEKLLWAFAK</sequence>
<comment type="caution">
    <text evidence="1">The sequence shown here is derived from an EMBL/GenBank/DDBJ whole genome shotgun (WGS) entry which is preliminary data.</text>
</comment>
<evidence type="ECO:0000313" key="1">
    <source>
        <dbReference type="EMBL" id="KAH8010454.1"/>
    </source>
</evidence>
<dbReference type="EMBL" id="CM037624">
    <property type="protein sequence ID" value="KAH8010454.1"/>
    <property type="molecule type" value="Genomic_DNA"/>
</dbReference>